<evidence type="ECO:0000313" key="2">
    <source>
        <dbReference type="Proteomes" id="UP001589536"/>
    </source>
</evidence>
<proteinExistence type="predicted"/>
<dbReference type="Proteomes" id="UP001589536">
    <property type="component" value="Unassembled WGS sequence"/>
</dbReference>
<gene>
    <name evidence="1" type="ORF">ACFFPI_19425</name>
</gene>
<dbReference type="RefSeq" id="WP_345053327.1">
    <property type="nucleotide sequence ID" value="NZ_BAABED010000001.1"/>
</dbReference>
<name>A0ABV5UVQ6_9MICC</name>
<evidence type="ECO:0008006" key="3">
    <source>
        <dbReference type="Google" id="ProtNLM"/>
    </source>
</evidence>
<protein>
    <recommendedName>
        <fullName evidence="3">STAS domain-containing protein</fullName>
    </recommendedName>
</protein>
<sequence length="187" mass="19949">MDRKLHALVKFDVSTDAVEIDVRGSLNQDSRPALVYIVRRIRRMGITSHVRVGFSHATLVESQALAGLRNDLNAIDGGATEGGHSTGSGVSLEFMARPSVLSNEAAAGSKSMALTGDFSASIDAGGFGPLDKYSDDELFAASDFVFGLLDQPTTFGTPELRAQYDTIGTEISRREIKDATVDPSEPL</sequence>
<organism evidence="1 2">
    <name type="scientific">Arthrobacter methylotrophus</name>
    <dbReference type="NCBI Taxonomy" id="121291"/>
    <lineage>
        <taxon>Bacteria</taxon>
        <taxon>Bacillati</taxon>
        <taxon>Actinomycetota</taxon>
        <taxon>Actinomycetes</taxon>
        <taxon>Micrococcales</taxon>
        <taxon>Micrococcaceae</taxon>
        <taxon>Arthrobacter</taxon>
    </lineage>
</organism>
<comment type="caution">
    <text evidence="1">The sequence shown here is derived from an EMBL/GenBank/DDBJ whole genome shotgun (WGS) entry which is preliminary data.</text>
</comment>
<evidence type="ECO:0000313" key="1">
    <source>
        <dbReference type="EMBL" id="MFB9716275.1"/>
    </source>
</evidence>
<keyword evidence="2" id="KW-1185">Reference proteome</keyword>
<dbReference type="EMBL" id="JBHMBH010000042">
    <property type="protein sequence ID" value="MFB9716275.1"/>
    <property type="molecule type" value="Genomic_DNA"/>
</dbReference>
<reference evidence="1 2" key="1">
    <citation type="submission" date="2024-09" db="EMBL/GenBank/DDBJ databases">
        <authorList>
            <person name="Sun Q."/>
            <person name="Mori K."/>
        </authorList>
    </citation>
    <scope>NUCLEOTIDE SEQUENCE [LARGE SCALE GENOMIC DNA]</scope>
    <source>
        <strain evidence="1 2">JCM 13519</strain>
    </source>
</reference>
<accession>A0ABV5UVQ6</accession>